<gene>
    <name evidence="1" type="ORF">K461DRAFT_281424</name>
</gene>
<proteinExistence type="predicted"/>
<dbReference type="EMBL" id="ML996090">
    <property type="protein sequence ID" value="KAF2150179.1"/>
    <property type="molecule type" value="Genomic_DNA"/>
</dbReference>
<dbReference type="Proteomes" id="UP000799439">
    <property type="component" value="Unassembled WGS sequence"/>
</dbReference>
<sequence length="253" mass="27454">MSSSRAVGVALTAVAVSVALGSGYLVHLKRSVSKQTTCTTVTHFPRLEKANKSDTPKISESYLPQSPLTLPAEVASSHVLSHEQVFSKPIDLSSVHLPEDETLTAYLRGTMVAFSSTPQAYMIRSMVSAEEKQTFDKSYIDSLNFVNGDIVNGVYRVCYRGPRASAKECVELMLDPSPAYRGPAVKGMICAVMDVVNNGPGNGGGKIVFVNETLMWRRPEEKATMLEGGLGRWLHGLLAQWLVVKGMNEVASM</sequence>
<dbReference type="AlphaFoldDB" id="A0A9P4MHM8"/>
<comment type="caution">
    <text evidence="1">The sequence shown here is derived from an EMBL/GenBank/DDBJ whole genome shotgun (WGS) entry which is preliminary data.</text>
</comment>
<accession>A0A9P4MHM8</accession>
<evidence type="ECO:0000313" key="1">
    <source>
        <dbReference type="EMBL" id="KAF2150179.1"/>
    </source>
</evidence>
<reference evidence="1" key="1">
    <citation type="journal article" date="2020" name="Stud. Mycol.">
        <title>101 Dothideomycetes genomes: a test case for predicting lifestyles and emergence of pathogens.</title>
        <authorList>
            <person name="Haridas S."/>
            <person name="Albert R."/>
            <person name="Binder M."/>
            <person name="Bloem J."/>
            <person name="Labutti K."/>
            <person name="Salamov A."/>
            <person name="Andreopoulos B."/>
            <person name="Baker S."/>
            <person name="Barry K."/>
            <person name="Bills G."/>
            <person name="Bluhm B."/>
            <person name="Cannon C."/>
            <person name="Castanera R."/>
            <person name="Culley D."/>
            <person name="Daum C."/>
            <person name="Ezra D."/>
            <person name="Gonzalez J."/>
            <person name="Henrissat B."/>
            <person name="Kuo A."/>
            <person name="Liang C."/>
            <person name="Lipzen A."/>
            <person name="Lutzoni F."/>
            <person name="Magnuson J."/>
            <person name="Mondo S."/>
            <person name="Nolan M."/>
            <person name="Ohm R."/>
            <person name="Pangilinan J."/>
            <person name="Park H.-J."/>
            <person name="Ramirez L."/>
            <person name="Alfaro M."/>
            <person name="Sun H."/>
            <person name="Tritt A."/>
            <person name="Yoshinaga Y."/>
            <person name="Zwiers L.-H."/>
            <person name="Turgeon B."/>
            <person name="Goodwin S."/>
            <person name="Spatafora J."/>
            <person name="Crous P."/>
            <person name="Grigoriev I."/>
        </authorList>
    </citation>
    <scope>NUCLEOTIDE SEQUENCE</scope>
    <source>
        <strain evidence="1">CBS 260.36</strain>
    </source>
</reference>
<evidence type="ECO:0000313" key="2">
    <source>
        <dbReference type="Proteomes" id="UP000799439"/>
    </source>
</evidence>
<organism evidence="1 2">
    <name type="scientific">Myriangium duriaei CBS 260.36</name>
    <dbReference type="NCBI Taxonomy" id="1168546"/>
    <lineage>
        <taxon>Eukaryota</taxon>
        <taxon>Fungi</taxon>
        <taxon>Dikarya</taxon>
        <taxon>Ascomycota</taxon>
        <taxon>Pezizomycotina</taxon>
        <taxon>Dothideomycetes</taxon>
        <taxon>Dothideomycetidae</taxon>
        <taxon>Myriangiales</taxon>
        <taxon>Myriangiaceae</taxon>
        <taxon>Myriangium</taxon>
    </lineage>
</organism>
<protein>
    <submittedName>
        <fullName evidence="1">Uncharacterized protein</fullName>
    </submittedName>
</protein>
<dbReference type="OrthoDB" id="5599753at2759"/>
<name>A0A9P4MHM8_9PEZI</name>
<keyword evidence="2" id="KW-1185">Reference proteome</keyword>